<reference evidence="5" key="1">
    <citation type="submission" date="2021-03" db="EMBL/GenBank/DDBJ databases">
        <title>Proteiniclasticum marinus sp. nov., isolated from tidal flat sediment.</title>
        <authorList>
            <person name="Namirimu T."/>
            <person name="Yang J.-A."/>
            <person name="Yang S.-H."/>
            <person name="Kim Y.-J."/>
            <person name="Kwon K.K."/>
        </authorList>
    </citation>
    <scope>NUCLEOTIDE SEQUENCE</scope>
    <source>
        <strain evidence="5">SCR006</strain>
    </source>
</reference>
<evidence type="ECO:0000256" key="2">
    <source>
        <dbReference type="ARBA" id="ARBA00022679"/>
    </source>
</evidence>
<keyword evidence="6" id="KW-1185">Reference proteome</keyword>
<evidence type="ECO:0000256" key="3">
    <source>
        <dbReference type="ARBA" id="ARBA00022695"/>
    </source>
</evidence>
<dbReference type="Pfam" id="PF03802">
    <property type="entry name" value="CitX"/>
    <property type="match status" value="1"/>
</dbReference>
<dbReference type="GO" id="GO:0016829">
    <property type="term" value="F:lyase activity"/>
    <property type="evidence" value="ECO:0007669"/>
    <property type="project" value="UniProtKB-KW"/>
</dbReference>
<dbReference type="AlphaFoldDB" id="A0A939KJ01"/>
<dbReference type="EC" id="2.7.7.61" evidence="1"/>
<keyword evidence="5" id="KW-0456">Lyase</keyword>
<dbReference type="NCBIfam" id="TIGR03124">
    <property type="entry name" value="citrate_citX"/>
    <property type="match status" value="1"/>
</dbReference>
<dbReference type="InterPro" id="IPR005551">
    <property type="entry name" value="CitX"/>
</dbReference>
<dbReference type="GO" id="GO:0050519">
    <property type="term" value="F:holo-citrate lyase synthase activity"/>
    <property type="evidence" value="ECO:0007669"/>
    <property type="project" value="UniProtKB-EC"/>
</dbReference>
<evidence type="ECO:0000256" key="4">
    <source>
        <dbReference type="ARBA" id="ARBA00048574"/>
    </source>
</evidence>
<dbReference type="NCBIfam" id="NF002383">
    <property type="entry name" value="PRK01392.1"/>
    <property type="match status" value="1"/>
</dbReference>
<proteinExistence type="predicted"/>
<evidence type="ECO:0000313" key="5">
    <source>
        <dbReference type="EMBL" id="MBO1264526.1"/>
    </source>
</evidence>
<name>A0A939KJ01_9CLOT</name>
<keyword evidence="2 5" id="KW-0808">Transferase</keyword>
<gene>
    <name evidence="5" type="primary">citX</name>
    <name evidence="5" type="ORF">J3A84_05660</name>
</gene>
<evidence type="ECO:0000256" key="1">
    <source>
        <dbReference type="ARBA" id="ARBA00012524"/>
    </source>
</evidence>
<organism evidence="5 6">
    <name type="scientific">Proteiniclasticum aestuarii</name>
    <dbReference type="NCBI Taxonomy" id="2817862"/>
    <lineage>
        <taxon>Bacteria</taxon>
        <taxon>Bacillati</taxon>
        <taxon>Bacillota</taxon>
        <taxon>Clostridia</taxon>
        <taxon>Eubacteriales</taxon>
        <taxon>Clostridiaceae</taxon>
        <taxon>Proteiniclasticum</taxon>
    </lineage>
</organism>
<dbReference type="GO" id="GO:0051191">
    <property type="term" value="P:prosthetic group biosynthetic process"/>
    <property type="evidence" value="ECO:0007669"/>
    <property type="project" value="InterPro"/>
</dbReference>
<protein>
    <recommendedName>
        <fullName evidence="1">citrate lyase holo-[acyl-carrier protein] synthase</fullName>
        <ecNumber evidence="1">2.7.7.61</ecNumber>
    </recommendedName>
</protein>
<dbReference type="RefSeq" id="WP_207599032.1">
    <property type="nucleotide sequence ID" value="NZ_JAFNJU010000003.1"/>
</dbReference>
<comment type="catalytic activity">
    <reaction evidence="4">
        <text>apo-[citrate lyase ACP] + 2'-(5''-triphospho-alpha-D-ribosyl)-3'-dephospho-CoA = holo-[citrate lyase ACP] + diphosphate</text>
        <dbReference type="Rhea" id="RHEA:16333"/>
        <dbReference type="Rhea" id="RHEA-COMP:10157"/>
        <dbReference type="Rhea" id="RHEA-COMP:10158"/>
        <dbReference type="ChEBI" id="CHEBI:29999"/>
        <dbReference type="ChEBI" id="CHEBI:33019"/>
        <dbReference type="ChEBI" id="CHEBI:61378"/>
        <dbReference type="ChEBI" id="CHEBI:82683"/>
        <dbReference type="EC" id="2.7.7.61"/>
    </reaction>
</comment>
<dbReference type="Proteomes" id="UP000664218">
    <property type="component" value="Unassembled WGS sequence"/>
</dbReference>
<dbReference type="EMBL" id="JAFNJU010000003">
    <property type="protein sequence ID" value="MBO1264526.1"/>
    <property type="molecule type" value="Genomic_DNA"/>
</dbReference>
<accession>A0A939KJ01</accession>
<evidence type="ECO:0000313" key="6">
    <source>
        <dbReference type="Proteomes" id="UP000664218"/>
    </source>
</evidence>
<sequence>MKKNPLAEGSSPSLEEVLHTRENRVRFQEALAAEYAPDSVISFKLNIPGPVKSNETIGKIFSLGKSDITDAIAAEGWEILYEKIMDLKTGPELFLVTRGTLAEVKSAMIRLEEEMPLGRLFDLDVFAAEGTVVRTLSREALGYPERRCLICEKPAKVCGRNRTHEIREMHEKIMEILEKENRLK</sequence>
<keyword evidence="3 5" id="KW-0548">Nucleotidyltransferase</keyword>
<comment type="caution">
    <text evidence="5">The sequence shown here is derived from an EMBL/GenBank/DDBJ whole genome shotgun (WGS) entry which is preliminary data.</text>
</comment>